<evidence type="ECO:0000313" key="1">
    <source>
        <dbReference type="EMBL" id="MPC29208.1"/>
    </source>
</evidence>
<protein>
    <submittedName>
        <fullName evidence="1">Uncharacterized protein</fullName>
    </submittedName>
</protein>
<dbReference type="AlphaFoldDB" id="A0A5B7E5Z0"/>
<keyword evidence="2" id="KW-1185">Reference proteome</keyword>
<sequence length="67" mass="7012">MKRWEVSAVLSAMIGRLSYNIFCLALGLSCVNGKESGVVLSLPARMTSGAEVVKGGDRPNGEGKDKG</sequence>
<proteinExistence type="predicted"/>
<dbReference type="PROSITE" id="PS51257">
    <property type="entry name" value="PROKAR_LIPOPROTEIN"/>
    <property type="match status" value="1"/>
</dbReference>
<reference evidence="1 2" key="1">
    <citation type="submission" date="2019-05" db="EMBL/GenBank/DDBJ databases">
        <title>Another draft genome of Portunus trituberculatus and its Hox gene families provides insights of decapod evolution.</title>
        <authorList>
            <person name="Jeong J.-H."/>
            <person name="Song I."/>
            <person name="Kim S."/>
            <person name="Choi T."/>
            <person name="Kim D."/>
            <person name="Ryu S."/>
            <person name="Kim W."/>
        </authorList>
    </citation>
    <scope>NUCLEOTIDE SEQUENCE [LARGE SCALE GENOMIC DNA]</scope>
    <source>
        <tissue evidence="1">Muscle</tissue>
    </source>
</reference>
<accession>A0A5B7E5Z0</accession>
<dbReference type="EMBL" id="VSRR010002033">
    <property type="protein sequence ID" value="MPC29208.1"/>
    <property type="molecule type" value="Genomic_DNA"/>
</dbReference>
<gene>
    <name evidence="1" type="ORF">E2C01_022428</name>
</gene>
<organism evidence="1 2">
    <name type="scientific">Portunus trituberculatus</name>
    <name type="common">Swimming crab</name>
    <name type="synonym">Neptunus trituberculatus</name>
    <dbReference type="NCBI Taxonomy" id="210409"/>
    <lineage>
        <taxon>Eukaryota</taxon>
        <taxon>Metazoa</taxon>
        <taxon>Ecdysozoa</taxon>
        <taxon>Arthropoda</taxon>
        <taxon>Crustacea</taxon>
        <taxon>Multicrustacea</taxon>
        <taxon>Malacostraca</taxon>
        <taxon>Eumalacostraca</taxon>
        <taxon>Eucarida</taxon>
        <taxon>Decapoda</taxon>
        <taxon>Pleocyemata</taxon>
        <taxon>Brachyura</taxon>
        <taxon>Eubrachyura</taxon>
        <taxon>Portunoidea</taxon>
        <taxon>Portunidae</taxon>
        <taxon>Portuninae</taxon>
        <taxon>Portunus</taxon>
    </lineage>
</organism>
<name>A0A5B7E5Z0_PORTR</name>
<evidence type="ECO:0000313" key="2">
    <source>
        <dbReference type="Proteomes" id="UP000324222"/>
    </source>
</evidence>
<dbReference type="Proteomes" id="UP000324222">
    <property type="component" value="Unassembled WGS sequence"/>
</dbReference>
<comment type="caution">
    <text evidence="1">The sequence shown here is derived from an EMBL/GenBank/DDBJ whole genome shotgun (WGS) entry which is preliminary data.</text>
</comment>